<dbReference type="PANTHER" id="PTHR37841:SF1">
    <property type="entry name" value="DUF3298 DOMAIN-CONTAINING PROTEIN"/>
    <property type="match status" value="1"/>
</dbReference>
<evidence type="ECO:0000313" key="2">
    <source>
        <dbReference type="Proteomes" id="UP000004259"/>
    </source>
</evidence>
<dbReference type="RefSeq" id="WP_002847479.1">
    <property type="nucleotide sequence ID" value="NZ_ADKM02000032.1"/>
</dbReference>
<name>E9S902_RUMAL</name>
<dbReference type="SUPFAM" id="SSF69360">
    <property type="entry name" value="Cell wall binding repeat"/>
    <property type="match status" value="1"/>
</dbReference>
<keyword evidence="2" id="KW-1185">Reference proteome</keyword>
<proteinExistence type="predicted"/>
<dbReference type="InterPro" id="IPR032774">
    <property type="entry name" value="WG_beta_rep"/>
</dbReference>
<evidence type="ECO:0000313" key="1">
    <source>
        <dbReference type="EMBL" id="EGC04198.1"/>
    </source>
</evidence>
<protein>
    <recommendedName>
        <fullName evidence="3">WG repeat-containing protein</fullName>
    </recommendedName>
</protein>
<organism evidence="1 2">
    <name type="scientific">Ruminococcus albus 8</name>
    <dbReference type="NCBI Taxonomy" id="246199"/>
    <lineage>
        <taxon>Bacteria</taxon>
        <taxon>Bacillati</taxon>
        <taxon>Bacillota</taxon>
        <taxon>Clostridia</taxon>
        <taxon>Eubacteriales</taxon>
        <taxon>Oscillospiraceae</taxon>
        <taxon>Ruminococcus</taxon>
    </lineage>
</organism>
<dbReference type="eggNOG" id="COG5263">
    <property type="taxonomic scope" value="Bacteria"/>
</dbReference>
<comment type="caution">
    <text evidence="1">The sequence shown here is derived from an EMBL/GenBank/DDBJ whole genome shotgun (WGS) entry which is preliminary data.</text>
</comment>
<dbReference type="Pfam" id="PF14903">
    <property type="entry name" value="WG_beta_rep"/>
    <property type="match status" value="1"/>
</dbReference>
<gene>
    <name evidence="1" type="ORF">CUS_5518</name>
</gene>
<dbReference type="PANTHER" id="PTHR37841">
    <property type="entry name" value="GLR2918 PROTEIN"/>
    <property type="match status" value="1"/>
</dbReference>
<reference evidence="1 2" key="1">
    <citation type="submission" date="2011-02" db="EMBL/GenBank/DDBJ databases">
        <authorList>
            <person name="Nelson K.E."/>
            <person name="Sutton G."/>
            <person name="Torralba M."/>
            <person name="Durkin S."/>
            <person name="Harkins D."/>
            <person name="Montgomery R."/>
            <person name="Ziemer C."/>
            <person name="Klaassens E."/>
            <person name="Ocuiv P."/>
            <person name="Morrison M."/>
        </authorList>
    </citation>
    <scope>NUCLEOTIDE SEQUENCE [LARGE SCALE GENOMIC DNA]</scope>
    <source>
        <strain evidence="1 2">8</strain>
    </source>
</reference>
<dbReference type="Proteomes" id="UP000004259">
    <property type="component" value="Unassembled WGS sequence"/>
</dbReference>
<evidence type="ECO:0008006" key="3">
    <source>
        <dbReference type="Google" id="ProtNLM"/>
    </source>
</evidence>
<dbReference type="STRING" id="246199.CUS_5518"/>
<dbReference type="AlphaFoldDB" id="E9S902"/>
<dbReference type="EMBL" id="ADKM02000032">
    <property type="protein sequence ID" value="EGC04198.1"/>
    <property type="molecule type" value="Genomic_DNA"/>
</dbReference>
<accession>E9S902</accession>
<sequence length="494" mass="55924">MKRKGMLYALAIIALDVIAVVSVIKANIDPTEKEYKLAIEQGKKYESQELCDKAIDEYYKACKLIDSEDLRIKIADLYEKGYENGEYSTLNGRNNVLASVIRDYPKNADCYDTLISYYDGIADYSNCAVYIKQAKENEVSTKTIEDCYEKIRRMYSTTNVPYDSIESFGTCMQAKRHMSMEVEERDSKGNVIYEDNGFGDKSPKTKTKEYTEFTYLYDNGTISDTISAIDMSPLASVVTEDGGYYVYFCKNYGNDLITMDKSDEVYSGMVVGGSRNGYVGEKNEYESCGPFSSGFIVLKNTKTGKYELFDKTGKSVTSEPYDFLGCFSNDLIYAEKGGKKIIMDNNAETVFDNIDDVILKHGERCSISDRMFVKFSGDSKYTLVNSKERTKMDFQCDDADLFLDSAAAFKKDGKWGFVRNDGLVVIDPEYEEARSFSNGFAAVKKNGKWGFINKSQEMIIEPIFEDVMYFSSNGSVYVRTAEDGWVNIKLFYVG</sequence>
<dbReference type="OrthoDB" id="1652041at2"/>